<gene>
    <name evidence="4" type="ORF">CL2_25500</name>
</gene>
<evidence type="ECO:0000313" key="5">
    <source>
        <dbReference type="Proteomes" id="UP000008960"/>
    </source>
</evidence>
<dbReference type="PANTHER" id="PTHR22916">
    <property type="entry name" value="GLYCOSYLTRANSFERASE"/>
    <property type="match status" value="1"/>
</dbReference>
<sequence>MVASPFLSIILPIYNVEKYLDRCMKSILKQSFKDYEIILVDDGSTDSSPILCDKYGKQLNKVKVLHKSNGGLSSARNAGLELAKGKYIFWLDSDDYISEEALSSIVKTLNKSEVDILKFNYRRQPNDIIRKSLLKPGLYNEEEIKKNVIPLALEHVGEFTMSAWSHIYRRKFIEEEKLRFISEREVGSEDYLFNLQAFLSAKTLCAIEDDLYNYDLRLGSLSNKYRENLIEKYKKLYELMRKALISHNISNELLLKLQSFYVWNGYYVLIDNEMRIYDNHDKKERNWNIKRLLKQEEFVQALKDINIKKESRSKKIIYCLMKIKSVYGILFLQKVKEKKVKN</sequence>
<proteinExistence type="predicted"/>
<reference evidence="4 5" key="2">
    <citation type="submission" date="2010-03" db="EMBL/GenBank/DDBJ databases">
        <authorList>
            <person name="Pajon A."/>
        </authorList>
    </citation>
    <scope>NUCLEOTIDE SEQUENCE [LARGE SCALE GENOMIC DNA]</scope>
    <source>
        <strain evidence="4 5">SSC/2</strain>
    </source>
</reference>
<reference evidence="4 5" key="1">
    <citation type="submission" date="2010-03" db="EMBL/GenBank/DDBJ databases">
        <title>The genome sequence of Clostridiales sp. SSC/2.</title>
        <authorList>
            <consortium name="metaHIT consortium -- http://www.metahit.eu/"/>
            <person name="Pajon A."/>
            <person name="Turner K."/>
            <person name="Parkhill J."/>
            <person name="Duncan S."/>
            <person name="Flint H."/>
        </authorList>
    </citation>
    <scope>NUCLEOTIDE SEQUENCE [LARGE SCALE GENOMIC DNA]</scope>
    <source>
        <strain evidence="4 5">SSC/2</strain>
    </source>
</reference>
<organism evidence="4 5">
    <name type="scientific">Anaerostipes hadrus</name>
    <dbReference type="NCBI Taxonomy" id="649756"/>
    <lineage>
        <taxon>Bacteria</taxon>
        <taxon>Bacillati</taxon>
        <taxon>Bacillota</taxon>
        <taxon>Clostridia</taxon>
        <taxon>Lachnospirales</taxon>
        <taxon>Lachnospiraceae</taxon>
        <taxon>Anaerostipes</taxon>
    </lineage>
</organism>
<accession>D4MVG8</accession>
<dbReference type="InterPro" id="IPR001173">
    <property type="entry name" value="Glyco_trans_2-like"/>
</dbReference>
<dbReference type="CDD" id="cd00761">
    <property type="entry name" value="Glyco_tranf_GTA_type"/>
    <property type="match status" value="1"/>
</dbReference>
<dbReference type="Proteomes" id="UP000008960">
    <property type="component" value="Chromosome"/>
</dbReference>
<evidence type="ECO:0000256" key="2">
    <source>
        <dbReference type="ARBA" id="ARBA00022679"/>
    </source>
</evidence>
<dbReference type="Pfam" id="PF00535">
    <property type="entry name" value="Glycos_transf_2"/>
    <property type="match status" value="1"/>
</dbReference>
<evidence type="ECO:0000256" key="1">
    <source>
        <dbReference type="ARBA" id="ARBA00022676"/>
    </source>
</evidence>
<dbReference type="RefSeq" id="WP_008394356.1">
    <property type="nucleotide sequence ID" value="NC_021016.1"/>
</dbReference>
<keyword evidence="1" id="KW-0328">Glycosyltransferase</keyword>
<dbReference type="PANTHER" id="PTHR22916:SF51">
    <property type="entry name" value="GLYCOSYLTRANSFERASE EPSH-RELATED"/>
    <property type="match status" value="1"/>
</dbReference>
<dbReference type="AlphaFoldDB" id="D4MVG8"/>
<evidence type="ECO:0000259" key="3">
    <source>
        <dbReference type="Pfam" id="PF00535"/>
    </source>
</evidence>
<name>D4MVG8_ANAHA</name>
<keyword evidence="2 4" id="KW-0808">Transferase</keyword>
<dbReference type="SUPFAM" id="SSF53448">
    <property type="entry name" value="Nucleotide-diphospho-sugar transferases"/>
    <property type="match status" value="1"/>
</dbReference>
<dbReference type="InterPro" id="IPR029044">
    <property type="entry name" value="Nucleotide-diphossugar_trans"/>
</dbReference>
<dbReference type="GO" id="GO:0016757">
    <property type="term" value="F:glycosyltransferase activity"/>
    <property type="evidence" value="ECO:0007669"/>
    <property type="project" value="UniProtKB-KW"/>
</dbReference>
<dbReference type="PATRIC" id="fig|245018.3.peg.2840"/>
<evidence type="ECO:0000313" key="4">
    <source>
        <dbReference type="EMBL" id="CBL39384.1"/>
    </source>
</evidence>
<dbReference type="EMBL" id="FP929061">
    <property type="protein sequence ID" value="CBL39384.1"/>
    <property type="molecule type" value="Genomic_DNA"/>
</dbReference>
<dbReference type="KEGG" id="bprl:CL2_25500"/>
<feature type="domain" description="Glycosyltransferase 2-like" evidence="3">
    <location>
        <begin position="8"/>
        <end position="174"/>
    </location>
</feature>
<protein>
    <submittedName>
        <fullName evidence="4">Glycosyltransferases involved in cell wall biogenesis</fullName>
    </submittedName>
</protein>
<dbReference type="Gene3D" id="3.90.550.10">
    <property type="entry name" value="Spore Coat Polysaccharide Biosynthesis Protein SpsA, Chain A"/>
    <property type="match status" value="1"/>
</dbReference>
<dbReference type="CAZy" id="GT2">
    <property type="family name" value="Glycosyltransferase Family 2"/>
</dbReference>